<evidence type="ECO:0000313" key="3">
    <source>
        <dbReference type="Proteomes" id="UP000298663"/>
    </source>
</evidence>
<dbReference type="OrthoDB" id="1879366at2759"/>
<feature type="compositionally biased region" description="Basic and acidic residues" evidence="1">
    <location>
        <begin position="59"/>
        <end position="99"/>
    </location>
</feature>
<gene>
    <name evidence="2" type="ORF">L596_005108</name>
</gene>
<keyword evidence="3" id="KW-1185">Reference proteome</keyword>
<evidence type="ECO:0000256" key="1">
    <source>
        <dbReference type="SAM" id="MobiDB-lite"/>
    </source>
</evidence>
<dbReference type="Proteomes" id="UP000298663">
    <property type="component" value="Unassembled WGS sequence"/>
</dbReference>
<evidence type="ECO:0000313" key="2">
    <source>
        <dbReference type="EMBL" id="TMS38366.1"/>
    </source>
</evidence>
<accession>A0A4U8UXY5</accession>
<name>A0A4U8UXY5_STECR</name>
<comment type="caution">
    <text evidence="2">The sequence shown here is derived from an EMBL/GenBank/DDBJ whole genome shotgun (WGS) entry which is preliminary data.</text>
</comment>
<feature type="region of interest" description="Disordered" evidence="1">
    <location>
        <begin position="57"/>
        <end position="99"/>
    </location>
</feature>
<proteinExistence type="predicted"/>
<reference evidence="2 3" key="2">
    <citation type="journal article" date="2019" name="G3 (Bethesda)">
        <title>Hybrid Assembly of the Genome of the Entomopathogenic Nematode Steinernema carpocapsae Identifies the X-Chromosome.</title>
        <authorList>
            <person name="Serra L."/>
            <person name="Macchietto M."/>
            <person name="Macias-Munoz A."/>
            <person name="McGill C.J."/>
            <person name="Rodriguez I.M."/>
            <person name="Rodriguez B."/>
            <person name="Murad R."/>
            <person name="Mortazavi A."/>
        </authorList>
    </citation>
    <scope>NUCLEOTIDE SEQUENCE [LARGE SCALE GENOMIC DNA]</scope>
    <source>
        <strain evidence="2 3">ALL</strain>
    </source>
</reference>
<organism evidence="2 3">
    <name type="scientific">Steinernema carpocapsae</name>
    <name type="common">Entomopathogenic nematode</name>
    <dbReference type="NCBI Taxonomy" id="34508"/>
    <lineage>
        <taxon>Eukaryota</taxon>
        <taxon>Metazoa</taxon>
        <taxon>Ecdysozoa</taxon>
        <taxon>Nematoda</taxon>
        <taxon>Chromadorea</taxon>
        <taxon>Rhabditida</taxon>
        <taxon>Tylenchina</taxon>
        <taxon>Panagrolaimomorpha</taxon>
        <taxon>Strongyloidoidea</taxon>
        <taxon>Steinernematidae</taxon>
        <taxon>Steinernema</taxon>
    </lineage>
</organism>
<dbReference type="EMBL" id="AZBU02000001">
    <property type="protein sequence ID" value="TMS38366.1"/>
    <property type="molecule type" value="Genomic_DNA"/>
</dbReference>
<sequence length="99" mass="10916">MQRVGNGFGPHFVLPFRSAKVDKTAADRVPQDAAGRSSRSKHVAGQFHCLWLISPRSADSAKKEDDADGDREVIVLRPEAESARGEETRGLSFRIEHSD</sequence>
<protein>
    <submittedName>
        <fullName evidence="2">Uncharacterized protein</fullName>
    </submittedName>
</protein>
<dbReference type="AlphaFoldDB" id="A0A4U8UXY5"/>
<reference evidence="2 3" key="1">
    <citation type="journal article" date="2015" name="Genome Biol.">
        <title>Comparative genomics of Steinernema reveals deeply conserved gene regulatory networks.</title>
        <authorList>
            <person name="Dillman A.R."/>
            <person name="Macchietto M."/>
            <person name="Porter C.F."/>
            <person name="Rogers A."/>
            <person name="Williams B."/>
            <person name="Antoshechkin I."/>
            <person name="Lee M.M."/>
            <person name="Goodwin Z."/>
            <person name="Lu X."/>
            <person name="Lewis E.E."/>
            <person name="Goodrich-Blair H."/>
            <person name="Stock S.P."/>
            <person name="Adams B.J."/>
            <person name="Sternberg P.W."/>
            <person name="Mortazavi A."/>
        </authorList>
    </citation>
    <scope>NUCLEOTIDE SEQUENCE [LARGE SCALE GENOMIC DNA]</scope>
    <source>
        <strain evidence="2 3">ALL</strain>
    </source>
</reference>